<feature type="region of interest" description="Disordered" evidence="1">
    <location>
        <begin position="209"/>
        <end position="232"/>
    </location>
</feature>
<evidence type="ECO:0000256" key="1">
    <source>
        <dbReference type="SAM" id="MobiDB-lite"/>
    </source>
</evidence>
<feature type="compositionally biased region" description="Basic and acidic residues" evidence="1">
    <location>
        <begin position="216"/>
        <end position="232"/>
    </location>
</feature>
<dbReference type="Proteomes" id="UP001085076">
    <property type="component" value="Miscellaneous, Linkage group lg06"/>
</dbReference>
<feature type="region of interest" description="Disordered" evidence="1">
    <location>
        <begin position="276"/>
        <end position="326"/>
    </location>
</feature>
<reference evidence="2" key="1">
    <citation type="submission" date="2021-03" db="EMBL/GenBank/DDBJ databases">
        <authorList>
            <person name="Li Z."/>
            <person name="Yang C."/>
        </authorList>
    </citation>
    <scope>NUCLEOTIDE SEQUENCE</scope>
    <source>
        <strain evidence="2">Dzin_1.0</strain>
        <tissue evidence="2">Leaf</tissue>
    </source>
</reference>
<evidence type="ECO:0000313" key="3">
    <source>
        <dbReference type="Proteomes" id="UP001085076"/>
    </source>
</evidence>
<organism evidence="2 3">
    <name type="scientific">Dioscorea zingiberensis</name>
    <dbReference type="NCBI Taxonomy" id="325984"/>
    <lineage>
        <taxon>Eukaryota</taxon>
        <taxon>Viridiplantae</taxon>
        <taxon>Streptophyta</taxon>
        <taxon>Embryophyta</taxon>
        <taxon>Tracheophyta</taxon>
        <taxon>Spermatophyta</taxon>
        <taxon>Magnoliopsida</taxon>
        <taxon>Liliopsida</taxon>
        <taxon>Dioscoreales</taxon>
        <taxon>Dioscoreaceae</taxon>
        <taxon>Dioscorea</taxon>
    </lineage>
</organism>
<accession>A0A9D5HAW8</accession>
<proteinExistence type="predicted"/>
<dbReference type="EMBL" id="JAGGNH010000006">
    <property type="protein sequence ID" value="KAJ0969632.1"/>
    <property type="molecule type" value="Genomic_DNA"/>
</dbReference>
<dbReference type="AlphaFoldDB" id="A0A9D5HAW8"/>
<feature type="compositionally biased region" description="Basic and acidic residues" evidence="1">
    <location>
        <begin position="276"/>
        <end position="285"/>
    </location>
</feature>
<feature type="compositionally biased region" description="Basic and acidic residues" evidence="1">
    <location>
        <begin position="308"/>
        <end position="317"/>
    </location>
</feature>
<comment type="caution">
    <text evidence="2">The sequence shown here is derived from an EMBL/GenBank/DDBJ whole genome shotgun (WGS) entry which is preliminary data.</text>
</comment>
<dbReference type="OrthoDB" id="10686064at2759"/>
<evidence type="ECO:0000313" key="2">
    <source>
        <dbReference type="EMBL" id="KAJ0969632.1"/>
    </source>
</evidence>
<evidence type="ECO:0008006" key="4">
    <source>
        <dbReference type="Google" id="ProtNLM"/>
    </source>
</evidence>
<keyword evidence="3" id="KW-1185">Reference proteome</keyword>
<protein>
    <recommendedName>
        <fullName evidence="4">DUF4283 domain-containing protein</fullName>
    </recommendedName>
</protein>
<name>A0A9D5HAW8_9LILI</name>
<reference evidence="2" key="2">
    <citation type="journal article" date="2022" name="Hortic Res">
        <title>The genome of Dioscorea zingiberensis sheds light on the biosynthesis, origin and evolution of the medicinally important diosgenin saponins.</title>
        <authorList>
            <person name="Li Y."/>
            <person name="Tan C."/>
            <person name="Li Z."/>
            <person name="Guo J."/>
            <person name="Li S."/>
            <person name="Chen X."/>
            <person name="Wang C."/>
            <person name="Dai X."/>
            <person name="Yang H."/>
            <person name="Song W."/>
            <person name="Hou L."/>
            <person name="Xu J."/>
            <person name="Tong Z."/>
            <person name="Xu A."/>
            <person name="Yuan X."/>
            <person name="Wang W."/>
            <person name="Yang Q."/>
            <person name="Chen L."/>
            <person name="Sun Z."/>
            <person name="Wang K."/>
            <person name="Pan B."/>
            <person name="Chen J."/>
            <person name="Bao Y."/>
            <person name="Liu F."/>
            <person name="Qi X."/>
            <person name="Gang D.R."/>
            <person name="Wen J."/>
            <person name="Li J."/>
        </authorList>
    </citation>
    <scope>NUCLEOTIDE SEQUENCE</scope>
    <source>
        <strain evidence="2">Dzin_1.0</strain>
    </source>
</reference>
<sequence>MIKGKETLKSFTIATVTEVKEGMVSAKTVTGALTVALKAFTNKENWGWAAKPFLDGRYMVACPTAEAARELEKGGVLHLPKFSLRFEPWTADLWETEKADGERRWVTIYHLPIFCWDRDSMALLLKPIGDLVYVNEQGAIAMEQIRAVVRIRRGQLLPAMIKASIDHRKYTFTVDLERGEAPLPWSEDPGLRPSIPLPPQVVIQAPARAPWPKPKTHGEGQKTSHADKGKGKEIMVEMAQQLEKQKNRDMTETVAGDGLQCPETRGRRILLRDRSVASDPGELHHGPVHLTLQERSTRAPLAVASGSKRAEEQRDADLYVSTKDAG</sequence>
<gene>
    <name evidence="2" type="ORF">J5N97_022509</name>
</gene>